<evidence type="ECO:0000256" key="1">
    <source>
        <dbReference type="SAM" id="MobiDB-lite"/>
    </source>
</evidence>
<proteinExistence type="predicted"/>
<dbReference type="PROSITE" id="PS51704">
    <property type="entry name" value="GP_PDE"/>
    <property type="match status" value="1"/>
</dbReference>
<keyword evidence="4" id="KW-1185">Reference proteome</keyword>
<evidence type="ECO:0000259" key="2">
    <source>
        <dbReference type="PROSITE" id="PS51704"/>
    </source>
</evidence>
<name>A0ABW0GRU3_9MICO</name>
<protein>
    <submittedName>
        <fullName evidence="3">Glycerophosphodiester phosphodiesterase family protein</fullName>
    </submittedName>
</protein>
<dbReference type="Gene3D" id="3.20.20.190">
    <property type="entry name" value="Phosphatidylinositol (PI) phosphodiesterase"/>
    <property type="match status" value="1"/>
</dbReference>
<reference evidence="4" key="1">
    <citation type="journal article" date="2019" name="Int. J. Syst. Evol. Microbiol.">
        <title>The Global Catalogue of Microorganisms (GCM) 10K type strain sequencing project: providing services to taxonomists for standard genome sequencing and annotation.</title>
        <authorList>
            <consortium name="The Broad Institute Genomics Platform"/>
            <consortium name="The Broad Institute Genome Sequencing Center for Infectious Disease"/>
            <person name="Wu L."/>
            <person name="Ma J."/>
        </authorList>
    </citation>
    <scope>NUCLEOTIDE SEQUENCE [LARGE SCALE GENOMIC DNA]</scope>
    <source>
        <strain evidence="4">CCUG 43114</strain>
    </source>
</reference>
<dbReference type="PANTHER" id="PTHR46211">
    <property type="entry name" value="GLYCEROPHOSPHORYL DIESTER PHOSPHODIESTERASE"/>
    <property type="match status" value="1"/>
</dbReference>
<feature type="region of interest" description="Disordered" evidence="1">
    <location>
        <begin position="258"/>
        <end position="288"/>
    </location>
</feature>
<dbReference type="SUPFAM" id="SSF51695">
    <property type="entry name" value="PLC-like phosphodiesterases"/>
    <property type="match status" value="1"/>
</dbReference>
<dbReference type="EMBL" id="JBHSLD010000025">
    <property type="protein sequence ID" value="MFC5382364.1"/>
    <property type="molecule type" value="Genomic_DNA"/>
</dbReference>
<feature type="compositionally biased region" description="Pro residues" evidence="1">
    <location>
        <begin position="263"/>
        <end position="275"/>
    </location>
</feature>
<sequence length="288" mass="31089">MGRTRYTAAPDVTVAHRGGAGCRPENSWAAFRWSYALGVRWFETDVRASRDGVPVLHHDRSLRRLFGLEADVRDLTWDELRGLRTPGGERLLRPSDVLEAMPDARLAVDVKEARVVPGLLAELRRVDAVDRVCVAGASDAVLAGVARAEPAVERALGWQSLVRLLTRVHLGLPVGRLPDGAGWLHVPDRVPDRFGGRVVCTAQVVECAHERGLRVLAWTVDDPERMRALLDLGVDGVITDRPDLLREALVARSAAAGRAGGPVAPPTLPVCPPASPTSDVLPGPGPTW</sequence>
<dbReference type="PANTHER" id="PTHR46211:SF14">
    <property type="entry name" value="GLYCEROPHOSPHODIESTER PHOSPHODIESTERASE"/>
    <property type="match status" value="1"/>
</dbReference>
<dbReference type="InterPro" id="IPR030395">
    <property type="entry name" value="GP_PDE_dom"/>
</dbReference>
<dbReference type="RefSeq" id="WP_340270072.1">
    <property type="nucleotide sequence ID" value="NZ_JBBEOG010000005.1"/>
</dbReference>
<comment type="caution">
    <text evidence="3">The sequence shown here is derived from an EMBL/GenBank/DDBJ whole genome shotgun (WGS) entry which is preliminary data.</text>
</comment>
<evidence type="ECO:0000313" key="4">
    <source>
        <dbReference type="Proteomes" id="UP001596122"/>
    </source>
</evidence>
<feature type="domain" description="GP-PDE" evidence="2">
    <location>
        <begin position="11"/>
        <end position="249"/>
    </location>
</feature>
<organism evidence="3 4">
    <name type="scientific">Aquipuribacter nitratireducens</name>
    <dbReference type="NCBI Taxonomy" id="650104"/>
    <lineage>
        <taxon>Bacteria</taxon>
        <taxon>Bacillati</taxon>
        <taxon>Actinomycetota</taxon>
        <taxon>Actinomycetes</taxon>
        <taxon>Micrococcales</taxon>
        <taxon>Intrasporangiaceae</taxon>
        <taxon>Aquipuribacter</taxon>
    </lineage>
</organism>
<dbReference type="Proteomes" id="UP001596122">
    <property type="component" value="Unassembled WGS sequence"/>
</dbReference>
<gene>
    <name evidence="3" type="ORF">ACFPJ6_16485</name>
</gene>
<dbReference type="InterPro" id="IPR017946">
    <property type="entry name" value="PLC-like_Pdiesterase_TIM-brl"/>
</dbReference>
<dbReference type="Pfam" id="PF03009">
    <property type="entry name" value="GDPD"/>
    <property type="match status" value="2"/>
</dbReference>
<accession>A0ABW0GRU3</accession>
<evidence type="ECO:0000313" key="3">
    <source>
        <dbReference type="EMBL" id="MFC5382364.1"/>
    </source>
</evidence>